<reference evidence="3" key="1">
    <citation type="submission" date="2023-07" db="EMBL/GenBank/DDBJ databases">
        <title>30 novel species of actinomycetes from the DSMZ collection.</title>
        <authorList>
            <person name="Nouioui I."/>
        </authorList>
    </citation>
    <scope>NUCLEOTIDE SEQUENCE [LARGE SCALE GENOMIC DNA]</scope>
    <source>
        <strain evidence="3">DSM 42041</strain>
    </source>
</reference>
<feature type="compositionally biased region" description="Low complexity" evidence="1">
    <location>
        <begin position="853"/>
        <end position="870"/>
    </location>
</feature>
<dbReference type="Gene3D" id="3.40.50.300">
    <property type="entry name" value="P-loop containing nucleotide triphosphate hydrolases"/>
    <property type="match status" value="1"/>
</dbReference>
<organism evidence="2 3">
    <name type="scientific">Streptomyces hazeniae</name>
    <dbReference type="NCBI Taxonomy" id="3075538"/>
    <lineage>
        <taxon>Bacteria</taxon>
        <taxon>Bacillati</taxon>
        <taxon>Actinomycetota</taxon>
        <taxon>Actinomycetes</taxon>
        <taxon>Kitasatosporales</taxon>
        <taxon>Streptomycetaceae</taxon>
        <taxon>Streptomyces</taxon>
    </lineage>
</organism>
<dbReference type="InterPro" id="IPR027417">
    <property type="entry name" value="P-loop_NTPase"/>
</dbReference>
<feature type="compositionally biased region" description="Low complexity" evidence="1">
    <location>
        <begin position="742"/>
        <end position="755"/>
    </location>
</feature>
<dbReference type="EMBL" id="JAVREQ010000017">
    <property type="protein sequence ID" value="MDT0380822.1"/>
    <property type="molecule type" value="Genomic_DNA"/>
</dbReference>
<feature type="region of interest" description="Disordered" evidence="1">
    <location>
        <begin position="595"/>
        <end position="629"/>
    </location>
</feature>
<keyword evidence="3" id="KW-1185">Reference proteome</keyword>
<gene>
    <name evidence="2" type="ORF">RM572_18880</name>
</gene>
<dbReference type="GO" id="GO:0005524">
    <property type="term" value="F:ATP binding"/>
    <property type="evidence" value="ECO:0007669"/>
    <property type="project" value="UniProtKB-KW"/>
</dbReference>
<feature type="compositionally biased region" description="Pro residues" evidence="1">
    <location>
        <begin position="815"/>
        <end position="829"/>
    </location>
</feature>
<feature type="compositionally biased region" description="Gly residues" evidence="1">
    <location>
        <begin position="71"/>
        <end position="82"/>
    </location>
</feature>
<feature type="region of interest" description="Disordered" evidence="1">
    <location>
        <begin position="1"/>
        <end position="25"/>
    </location>
</feature>
<feature type="compositionally biased region" description="Acidic residues" evidence="1">
    <location>
        <begin position="794"/>
        <end position="808"/>
    </location>
</feature>
<evidence type="ECO:0000256" key="1">
    <source>
        <dbReference type="SAM" id="MobiDB-lite"/>
    </source>
</evidence>
<feature type="compositionally biased region" description="Acidic residues" evidence="1">
    <location>
        <begin position="719"/>
        <end position="729"/>
    </location>
</feature>
<dbReference type="SUPFAM" id="SSF52540">
    <property type="entry name" value="P-loop containing nucleoside triphosphate hydrolases"/>
    <property type="match status" value="1"/>
</dbReference>
<dbReference type="Proteomes" id="UP001183414">
    <property type="component" value="Unassembled WGS sequence"/>
</dbReference>
<keyword evidence="2" id="KW-0547">Nucleotide-binding</keyword>
<dbReference type="RefSeq" id="WP_311674531.1">
    <property type="nucleotide sequence ID" value="NZ_JAVREQ010000017.1"/>
</dbReference>
<accession>A0ABU2NXX4</accession>
<sequence length="870" mass="86627">MVQHESDQSGEEHADERGGGPLARTVRLISGDYLLTVNPVDGSEIEPCPPGQRPGSPRRRAAGERPEAGRPGTGRGSAGVGGRRPVLLERDEERERLTRLLGRGRSVRLTGPRGSGRTALLEAVAADAATLAPDGVIRLSGYRRGVTDVLQDLFSAVHDAPALRPDRRRLREALSSVGAVVVLDDLEFGASALDELLTATPECAYLVAATPDVAAPSEGARIEEVFLPGLSRTASLELLEHRLGRPLTDDESDWAGDLWFLSEGNPLSFVQAGTLLRQRGGGAAVALYGAEDASDGRLPSGADLAADVASGLSGTARDALRIAAVLGGELPRGTHLPALLGEDHADHAPDELADAGLVTEAGGHYRLAGGVAGQLAAGHPGDGDGDAVRAETVAQHYAWWVAHPSVSAARVGAEADVVVAAVQAAQRDGKAAAAVLLARSAAPVLAAALRWGPWERVLRSGQEAARRAGEVAEQGYFHHELGVLALCQGNPERARTELDASVALRAALADQHGTVAGRRALALVTDRLAAAAAGGAAGVTPGTPDGPTRAGGPTASPASPPETGSVAGAGSATGALGAAGAAGAAGARVGLGKTAGAGPSAVRPAHGPDETPTSPTPRSSYGDGKTRSQEEITAAALSTAAAMDDSIAALRAAADEERGHSGLGGRRGLAVRSTRKNVLAAGAGAVLAAVLGTVALTAASDSSDTPRGGTVQPDQSDTFTDDWTDDPESGDGGADRGDDPSRSPGTPGPSSSATPSPSPSEGGGPPADPSPTDDDSSSNGGGSGGNSGGNGGGGDDDDDSPSPDPTDDETTRPPTESPSPSDSPTPTPTPTESSSGGGEGSSSPTADGPPPSATASGASPAAGSSATPVD</sequence>
<proteinExistence type="predicted"/>
<feature type="region of interest" description="Disordered" evidence="1">
    <location>
        <begin position="534"/>
        <end position="570"/>
    </location>
</feature>
<comment type="caution">
    <text evidence="2">The sequence shown here is derived from an EMBL/GenBank/DDBJ whole genome shotgun (WGS) entry which is preliminary data.</text>
</comment>
<feature type="region of interest" description="Disordered" evidence="1">
    <location>
        <begin position="699"/>
        <end position="870"/>
    </location>
</feature>
<feature type="compositionally biased region" description="Basic and acidic residues" evidence="1">
    <location>
        <begin position="1"/>
        <end position="18"/>
    </location>
</feature>
<feature type="region of interest" description="Disordered" evidence="1">
    <location>
        <begin position="38"/>
        <end position="91"/>
    </location>
</feature>
<protein>
    <submittedName>
        <fullName evidence="2">ATP-binding protein</fullName>
    </submittedName>
</protein>
<keyword evidence="2" id="KW-0067">ATP-binding</keyword>
<feature type="compositionally biased region" description="Gly residues" evidence="1">
    <location>
        <begin position="779"/>
        <end position="793"/>
    </location>
</feature>
<evidence type="ECO:0000313" key="2">
    <source>
        <dbReference type="EMBL" id="MDT0380822.1"/>
    </source>
</evidence>
<evidence type="ECO:0000313" key="3">
    <source>
        <dbReference type="Proteomes" id="UP001183414"/>
    </source>
</evidence>
<name>A0ABU2NXX4_9ACTN</name>